<protein>
    <submittedName>
        <fullName evidence="2">Uncharacterized protein</fullName>
    </submittedName>
</protein>
<evidence type="ECO:0000256" key="1">
    <source>
        <dbReference type="SAM" id="MobiDB-lite"/>
    </source>
</evidence>
<feature type="region of interest" description="Disordered" evidence="1">
    <location>
        <begin position="137"/>
        <end position="159"/>
    </location>
</feature>
<dbReference type="Proteomes" id="UP000309952">
    <property type="component" value="Chromosome"/>
</dbReference>
<dbReference type="AlphaFoldDB" id="A0A4P1KH30"/>
<reference evidence="2 3" key="1">
    <citation type="submission" date="2019-04" db="EMBL/GenBank/DDBJ databases">
        <authorList>
            <consortium name="Pathogen Informatics"/>
        </authorList>
    </citation>
    <scope>NUCLEOTIDE SEQUENCE [LARGE SCALE GENOMIC DNA]</scope>
    <source>
        <strain evidence="2 3">NCTC9239</strain>
    </source>
</reference>
<name>A0A4P1KH30_9CAUL</name>
<accession>A0A4P1KH30</accession>
<sequence>MQRMEQAAGGEDLETLLQAIEESALRLYARHDLPTVSGHYRSRGHDDAWVALGAQLSAAERWAMIHESADGEWRYATLEAIGARSEHAEVRQASAILCACSGLRQRMSSHPSIAQDLADSIRLGAAWQAFETAPAALDAPISSPSPQTLPTASRQSKPA</sequence>
<proteinExistence type="predicted"/>
<evidence type="ECO:0000313" key="2">
    <source>
        <dbReference type="EMBL" id="VTO18716.1"/>
    </source>
</evidence>
<feature type="compositionally biased region" description="Polar residues" evidence="1">
    <location>
        <begin position="142"/>
        <end position="159"/>
    </location>
</feature>
<dbReference type="RefSeq" id="WP_138142013.1">
    <property type="nucleotide sequence ID" value="NZ_LR588407.1"/>
</dbReference>
<dbReference type="KEGG" id="bvy:NCTC9239_02866"/>
<organism evidence="2 3">
    <name type="scientific">Brevundimonas vancanneytii</name>
    <dbReference type="NCBI Taxonomy" id="1325724"/>
    <lineage>
        <taxon>Bacteria</taxon>
        <taxon>Pseudomonadati</taxon>
        <taxon>Pseudomonadota</taxon>
        <taxon>Alphaproteobacteria</taxon>
        <taxon>Caulobacterales</taxon>
        <taxon>Caulobacteraceae</taxon>
        <taxon>Brevundimonas</taxon>
    </lineage>
</organism>
<evidence type="ECO:0000313" key="3">
    <source>
        <dbReference type="Proteomes" id="UP000309952"/>
    </source>
</evidence>
<gene>
    <name evidence="2" type="ORF">NCTC9239_02866</name>
</gene>
<dbReference type="EMBL" id="LR588407">
    <property type="protein sequence ID" value="VTO18716.1"/>
    <property type="molecule type" value="Genomic_DNA"/>
</dbReference>
<keyword evidence="3" id="KW-1185">Reference proteome</keyword>